<protein>
    <submittedName>
        <fullName evidence="3">Peptidase M64</fullName>
    </submittedName>
</protein>
<keyword evidence="1" id="KW-0732">Signal</keyword>
<organism evidence="3 4">
    <name type="scientific">Dysgonomonas capnocytophagoides</name>
    <dbReference type="NCBI Taxonomy" id="45254"/>
    <lineage>
        <taxon>Bacteria</taxon>
        <taxon>Pseudomonadati</taxon>
        <taxon>Bacteroidota</taxon>
        <taxon>Bacteroidia</taxon>
        <taxon>Bacteroidales</taxon>
        <taxon>Dysgonomonadaceae</taxon>
        <taxon>Dysgonomonas</taxon>
    </lineage>
</organism>
<dbReference type="Pfam" id="PF09471">
    <property type="entry name" value="Peptidase_M64"/>
    <property type="match status" value="2"/>
</dbReference>
<dbReference type="Proteomes" id="UP000297861">
    <property type="component" value="Unassembled WGS sequence"/>
</dbReference>
<evidence type="ECO:0000256" key="1">
    <source>
        <dbReference type="SAM" id="SignalP"/>
    </source>
</evidence>
<feature type="signal peptide" evidence="1">
    <location>
        <begin position="1"/>
        <end position="18"/>
    </location>
</feature>
<name>A0A4Y8L8C4_9BACT</name>
<dbReference type="AlphaFoldDB" id="A0A4Y8L8C4"/>
<sequence>MHYLLSLLLLFVPLISQSQEFDQFFIDKTLRIDYIFSGNSSTQNISVDQLNQLPQWAGRKHNLSGSCWAGNGNIKVYDVETNKCIYVNTFSSLFQEWLTTPEAEQVTRSFENVLLVPFPKNKVKIEVTLTGKEHNTQASISHIIDPKDILIHPKGYTSTTPYAIIHKGTNPDKCINIAILAEGYTKEEMPDFLKYAEESVNQIFSYYPFSKYKDSFNVYAVQSESKDSGVSVPRLKEWKQTAFGSHFDTFYSDRYLTTGHVKDIHDALAGIPYEHIIILANTNVYGGGGIFNAYTLTTTGHPDFKPVVVHEFGHSFAGLADEYFYDSDVLDQTYSHSVEPWEPNITTLKDFAVKWQNQLPVNTPIPTPTDLKDKYPTGVYEGAGYSSKGIYRSSFDCRMRTNTYKEFCPVCQNAIEKLILYYLK</sequence>
<gene>
    <name evidence="3" type="ORF">E2605_01920</name>
</gene>
<dbReference type="Pfam" id="PF16217">
    <property type="entry name" value="M64_N"/>
    <property type="match status" value="1"/>
</dbReference>
<evidence type="ECO:0000313" key="4">
    <source>
        <dbReference type="Proteomes" id="UP000297861"/>
    </source>
</evidence>
<dbReference type="InterPro" id="IPR038171">
    <property type="entry name" value="M64_N_sf"/>
</dbReference>
<dbReference type="InterPro" id="IPR032625">
    <property type="entry name" value="M64_N"/>
</dbReference>
<dbReference type="InterPro" id="IPR019026">
    <property type="entry name" value="Peptidase_M64_IgA"/>
</dbReference>
<feature type="chain" id="PRO_5021446172" evidence="1">
    <location>
        <begin position="19"/>
        <end position="424"/>
    </location>
</feature>
<dbReference type="Gene3D" id="3.40.390.10">
    <property type="entry name" value="Collagenase (Catalytic Domain)"/>
    <property type="match status" value="1"/>
</dbReference>
<dbReference type="STRING" id="1121485.GCA_000426485_00056"/>
<dbReference type="RefSeq" id="WP_026627394.1">
    <property type="nucleotide sequence ID" value="NZ_JAWZLG010000034.1"/>
</dbReference>
<evidence type="ECO:0000259" key="2">
    <source>
        <dbReference type="Pfam" id="PF16217"/>
    </source>
</evidence>
<comment type="caution">
    <text evidence="3">The sequence shown here is derived from an EMBL/GenBank/DDBJ whole genome shotgun (WGS) entry which is preliminary data.</text>
</comment>
<reference evidence="3 4" key="1">
    <citation type="submission" date="2019-03" db="EMBL/GenBank/DDBJ databases">
        <title>San Antonio Military Medical Center submission to MRSN (WRAIR), pending publication.</title>
        <authorList>
            <person name="Blyth D.M."/>
            <person name="Mccarthy S.L."/>
            <person name="Schall S.E."/>
            <person name="Stam J.A."/>
            <person name="Ong A.C."/>
            <person name="Mcgann P.T."/>
        </authorList>
    </citation>
    <scope>NUCLEOTIDE SEQUENCE [LARGE SCALE GENOMIC DNA]</scope>
    <source>
        <strain evidence="3 4">MRSN571793</strain>
    </source>
</reference>
<keyword evidence="4" id="KW-1185">Reference proteome</keyword>
<feature type="domain" description="Peptidase M64 N-terminal" evidence="2">
    <location>
        <begin position="20"/>
        <end position="138"/>
    </location>
</feature>
<dbReference type="InterPro" id="IPR024079">
    <property type="entry name" value="MetalloPept_cat_dom_sf"/>
</dbReference>
<evidence type="ECO:0000313" key="3">
    <source>
        <dbReference type="EMBL" id="TFD98865.1"/>
    </source>
</evidence>
<accession>A0A4Y8L8C4</accession>
<dbReference type="Gene3D" id="2.60.40.3250">
    <property type="entry name" value="Peptidase M64, N-terminal domain"/>
    <property type="match status" value="1"/>
</dbReference>
<proteinExistence type="predicted"/>
<dbReference type="OrthoDB" id="127762at2"/>
<dbReference type="EMBL" id="SOML01000001">
    <property type="protein sequence ID" value="TFD98865.1"/>
    <property type="molecule type" value="Genomic_DNA"/>
</dbReference>
<dbReference type="GO" id="GO:0008237">
    <property type="term" value="F:metallopeptidase activity"/>
    <property type="evidence" value="ECO:0007669"/>
    <property type="project" value="InterPro"/>
</dbReference>